<sequence length="265" mass="28396">MSNLVTNICRPLRIRPTPKCVLMALADRADDDGVAWPSLAWLCEWTCFSRRAVINALDELEDSGLVRISKIVGKNSRCEIVLQKVVDDAANPCTTCTGTRAGGAPVDGEENGSDPGTTCTSAADAPVQEVHPNPCTTCTGTRAGGAPGGAGGAPDTSITSIKTSNKTRERRAKSSFDAGAIELPDWLPADAWAMWVRDRADRRKSVTEAGARLQLRSLEKLRTQGHDPVLIIELAIASGWQGFFAAKDGSTRRADAPKRERELVL</sequence>
<proteinExistence type="predicted"/>
<comment type="caution">
    <text evidence="2">The sequence shown here is derived from an EMBL/GenBank/DDBJ whole genome shotgun (WGS) entry which is preliminary data.</text>
</comment>
<dbReference type="InterPro" id="IPR036388">
    <property type="entry name" value="WH-like_DNA-bd_sf"/>
</dbReference>
<protein>
    <submittedName>
        <fullName evidence="2">Helix-turn-helix domain-containing protein</fullName>
    </submittedName>
</protein>
<organism evidence="2 3">
    <name type="scientific">Alicycliphilus denitrificans</name>
    <dbReference type="NCBI Taxonomy" id="179636"/>
    <lineage>
        <taxon>Bacteria</taxon>
        <taxon>Pseudomonadati</taxon>
        <taxon>Pseudomonadota</taxon>
        <taxon>Betaproteobacteria</taxon>
        <taxon>Burkholderiales</taxon>
        <taxon>Comamonadaceae</taxon>
        <taxon>Alicycliphilus</taxon>
    </lineage>
</organism>
<evidence type="ECO:0000313" key="3">
    <source>
        <dbReference type="Proteomes" id="UP000216225"/>
    </source>
</evidence>
<reference evidence="2 3" key="1">
    <citation type="submission" date="2018-09" db="EMBL/GenBank/DDBJ databases">
        <title>Genome comparison of Alicycliphilus sp. BQ1, a polyurethanolytic bacterium, with its closest phylogenetic relatives Alicycliphilus denitrificans BC and K601, unable to attack polyurethane.</title>
        <authorList>
            <person name="Loza-Tavera H."/>
            <person name="Lozano L."/>
            <person name="Cevallos M."/>
            <person name="Maya-Lucas O."/>
            <person name="Garcia-Mena J."/>
            <person name="Hernandez J."/>
        </authorList>
    </citation>
    <scope>NUCLEOTIDE SEQUENCE [LARGE SCALE GENOMIC DNA]</scope>
    <source>
        <strain evidence="2 3">BQ1</strain>
    </source>
</reference>
<accession>A0A3R7IT20</accession>
<gene>
    <name evidence="2" type="ORF">CE154_011550</name>
</gene>
<dbReference type="Proteomes" id="UP000216225">
    <property type="component" value="Unassembled WGS sequence"/>
</dbReference>
<dbReference type="Pfam" id="PF13730">
    <property type="entry name" value="HTH_36"/>
    <property type="match status" value="1"/>
</dbReference>
<dbReference type="EMBL" id="NKDB02000002">
    <property type="protein sequence ID" value="RKJ96651.1"/>
    <property type="molecule type" value="Genomic_DNA"/>
</dbReference>
<dbReference type="RefSeq" id="WP_094438213.1">
    <property type="nucleotide sequence ID" value="NZ_NKDB02000002.1"/>
</dbReference>
<feature type="compositionally biased region" description="Low complexity" evidence="1">
    <location>
        <begin position="153"/>
        <end position="164"/>
    </location>
</feature>
<dbReference type="Gene3D" id="1.10.10.10">
    <property type="entry name" value="Winged helix-like DNA-binding domain superfamily/Winged helix DNA-binding domain"/>
    <property type="match status" value="1"/>
</dbReference>
<evidence type="ECO:0000313" key="2">
    <source>
        <dbReference type="EMBL" id="RKJ96651.1"/>
    </source>
</evidence>
<feature type="region of interest" description="Disordered" evidence="1">
    <location>
        <begin position="145"/>
        <end position="171"/>
    </location>
</feature>
<feature type="region of interest" description="Disordered" evidence="1">
    <location>
        <begin position="97"/>
        <end position="125"/>
    </location>
</feature>
<dbReference type="AlphaFoldDB" id="A0A3R7IT20"/>
<name>A0A3R7IT20_9BURK</name>
<evidence type="ECO:0000256" key="1">
    <source>
        <dbReference type="SAM" id="MobiDB-lite"/>
    </source>
</evidence>